<comment type="caution">
    <text evidence="1">The sequence shown here is derived from an EMBL/GenBank/DDBJ whole genome shotgun (WGS) entry which is preliminary data.</text>
</comment>
<feature type="non-terminal residue" evidence="1">
    <location>
        <position position="1"/>
    </location>
</feature>
<accession>A0ABU7C454</accession>
<evidence type="ECO:0000313" key="2">
    <source>
        <dbReference type="Proteomes" id="UP001345963"/>
    </source>
</evidence>
<sequence length="52" mass="5898">CSICFRSATITDNSLKYCLLLTKLLDQRFLTKQRSSCTSFNQAITCWSKTSA</sequence>
<dbReference type="EMBL" id="JAHUTI010074471">
    <property type="protein sequence ID" value="MED6256374.1"/>
    <property type="molecule type" value="Genomic_DNA"/>
</dbReference>
<protein>
    <submittedName>
        <fullName evidence="1">Uncharacterized protein</fullName>
    </submittedName>
</protein>
<dbReference type="Proteomes" id="UP001345963">
    <property type="component" value="Unassembled WGS sequence"/>
</dbReference>
<organism evidence="1 2">
    <name type="scientific">Ataeniobius toweri</name>
    <dbReference type="NCBI Taxonomy" id="208326"/>
    <lineage>
        <taxon>Eukaryota</taxon>
        <taxon>Metazoa</taxon>
        <taxon>Chordata</taxon>
        <taxon>Craniata</taxon>
        <taxon>Vertebrata</taxon>
        <taxon>Euteleostomi</taxon>
        <taxon>Actinopterygii</taxon>
        <taxon>Neopterygii</taxon>
        <taxon>Teleostei</taxon>
        <taxon>Neoteleostei</taxon>
        <taxon>Acanthomorphata</taxon>
        <taxon>Ovalentaria</taxon>
        <taxon>Atherinomorphae</taxon>
        <taxon>Cyprinodontiformes</taxon>
        <taxon>Goodeidae</taxon>
        <taxon>Ataeniobius</taxon>
    </lineage>
</organism>
<feature type="non-terminal residue" evidence="1">
    <location>
        <position position="52"/>
    </location>
</feature>
<proteinExistence type="predicted"/>
<keyword evidence="2" id="KW-1185">Reference proteome</keyword>
<evidence type="ECO:0000313" key="1">
    <source>
        <dbReference type="EMBL" id="MED6256374.1"/>
    </source>
</evidence>
<reference evidence="1 2" key="1">
    <citation type="submission" date="2021-07" db="EMBL/GenBank/DDBJ databases">
        <authorList>
            <person name="Palmer J.M."/>
        </authorList>
    </citation>
    <scope>NUCLEOTIDE SEQUENCE [LARGE SCALE GENOMIC DNA]</scope>
    <source>
        <strain evidence="1 2">AT_MEX2019</strain>
        <tissue evidence="1">Muscle</tissue>
    </source>
</reference>
<name>A0ABU7C454_9TELE</name>
<gene>
    <name evidence="1" type="ORF">ATANTOWER_024719</name>
</gene>